<feature type="domain" description="tRNA/rRNA methyltransferase SpoU type" evidence="4">
    <location>
        <begin position="108"/>
        <end position="247"/>
    </location>
</feature>
<dbReference type="PANTHER" id="PTHR43191:SF2">
    <property type="entry name" value="RRNA METHYLTRANSFERASE 3, MITOCHONDRIAL"/>
    <property type="match status" value="1"/>
</dbReference>
<accession>D1AKE9</accession>
<dbReference type="CDD" id="cd18095">
    <property type="entry name" value="SpoU-like_rRNA-MTase"/>
    <property type="match status" value="1"/>
</dbReference>
<dbReference type="PANTHER" id="PTHR43191">
    <property type="entry name" value="RRNA METHYLTRANSFERASE 3"/>
    <property type="match status" value="1"/>
</dbReference>
<keyword evidence="2 6" id="KW-0489">Methyltransferase</keyword>
<dbReference type="Pfam" id="PF00588">
    <property type="entry name" value="SpoU_methylase"/>
    <property type="match status" value="1"/>
</dbReference>
<dbReference type="InterPro" id="IPR029028">
    <property type="entry name" value="Alpha/beta_knot_MTases"/>
</dbReference>
<evidence type="ECO:0000256" key="3">
    <source>
        <dbReference type="ARBA" id="ARBA00022679"/>
    </source>
</evidence>
<dbReference type="GO" id="GO:0006396">
    <property type="term" value="P:RNA processing"/>
    <property type="evidence" value="ECO:0007669"/>
    <property type="project" value="InterPro"/>
</dbReference>
<dbReference type="HOGENOM" id="CLU_021322_3_2_0"/>
<dbReference type="GO" id="GO:0003723">
    <property type="term" value="F:RNA binding"/>
    <property type="evidence" value="ECO:0007669"/>
    <property type="project" value="InterPro"/>
</dbReference>
<proteinExistence type="inferred from homology"/>
<dbReference type="Gene3D" id="3.40.1280.10">
    <property type="match status" value="1"/>
</dbReference>
<dbReference type="Pfam" id="PF22435">
    <property type="entry name" value="MRM3-like_sub_bind"/>
    <property type="match status" value="1"/>
</dbReference>
<reference evidence="6 7" key="2">
    <citation type="journal article" date="2010" name="Stand. Genomic Sci.">
        <title>Complete genome sequence of Sebaldella termitidis type strain (NCTC 11300).</title>
        <authorList>
            <person name="Harmon-Smith M."/>
            <person name="Celia L."/>
            <person name="Chertkov O."/>
            <person name="Lapidus A."/>
            <person name="Copeland A."/>
            <person name="Glavina Del Rio T."/>
            <person name="Nolan M."/>
            <person name="Lucas S."/>
            <person name="Tice H."/>
            <person name="Cheng J.F."/>
            <person name="Han C."/>
            <person name="Detter J.C."/>
            <person name="Bruce D."/>
            <person name="Goodwin L."/>
            <person name="Pitluck S."/>
            <person name="Pati A."/>
            <person name="Liolios K."/>
            <person name="Ivanova N."/>
            <person name="Mavromatis K."/>
            <person name="Mikhailova N."/>
            <person name="Chen A."/>
            <person name="Palaniappan K."/>
            <person name="Land M."/>
            <person name="Hauser L."/>
            <person name="Chang Y.J."/>
            <person name="Jeffries C.D."/>
            <person name="Brettin T."/>
            <person name="Goker M."/>
            <person name="Beck B."/>
            <person name="Bristow J."/>
            <person name="Eisen J.A."/>
            <person name="Markowitz V."/>
            <person name="Hugenholtz P."/>
            <person name="Kyrpides N.C."/>
            <person name="Klenk H.P."/>
            <person name="Chen F."/>
        </authorList>
    </citation>
    <scope>NUCLEOTIDE SEQUENCE [LARGE SCALE GENOMIC DNA]</scope>
    <source>
        <strain evidence="7">ATCC 33386 / NCTC 11300</strain>
    </source>
</reference>
<evidence type="ECO:0000313" key="7">
    <source>
        <dbReference type="Proteomes" id="UP000000845"/>
    </source>
</evidence>
<dbReference type="InterPro" id="IPR053888">
    <property type="entry name" value="MRM3-like_sub_bind"/>
</dbReference>
<dbReference type="InterPro" id="IPR029026">
    <property type="entry name" value="tRNA_m1G_MTases_N"/>
</dbReference>
<dbReference type="AlphaFoldDB" id="D1AKE9"/>
<comment type="similarity">
    <text evidence="1">Belongs to the class IV-like SAM-binding methyltransferase superfamily. RNA methyltransferase TrmH family.</text>
</comment>
<feature type="domain" description="MRM3-like substrate binding" evidence="5">
    <location>
        <begin position="12"/>
        <end position="91"/>
    </location>
</feature>
<sequence length="256" mass="29434">MKTTIASPDNKFYKILRKLDKKKYRDKNNIFKAEGEKFLKEKINFTKIIIKESKYEYLENKYKITQFNNLTILKDDLFDEISEQENSQGVIVLYSKLLTSIEEIDGDVVILDDVQDPGNIGTIIRTMEASGFKNLILTKGSVDVYNPKTVRATMGGIFKSNIIYETPERITEFLKDNNYQVISTLLDKNSIDYRDVELKEKNAYIFGNEGHGISDIFIESTDIKAIIPIYGDVDSLNVSVASGIFLYKMREKIENK</sequence>
<dbReference type="InterPro" id="IPR029064">
    <property type="entry name" value="Ribosomal_eL30-like_sf"/>
</dbReference>
<dbReference type="InterPro" id="IPR001537">
    <property type="entry name" value="SpoU_MeTrfase"/>
</dbReference>
<dbReference type="eggNOG" id="COG0566">
    <property type="taxonomic scope" value="Bacteria"/>
</dbReference>
<gene>
    <name evidence="6" type="ordered locus">Sterm_2211</name>
</gene>
<evidence type="ECO:0000256" key="2">
    <source>
        <dbReference type="ARBA" id="ARBA00022603"/>
    </source>
</evidence>
<keyword evidence="7" id="KW-1185">Reference proteome</keyword>
<dbReference type="KEGG" id="str:Sterm_2211"/>
<name>D1AKE9_SEBTE</name>
<evidence type="ECO:0000259" key="5">
    <source>
        <dbReference type="Pfam" id="PF22435"/>
    </source>
</evidence>
<dbReference type="GO" id="GO:0032259">
    <property type="term" value="P:methylation"/>
    <property type="evidence" value="ECO:0007669"/>
    <property type="project" value="UniProtKB-KW"/>
</dbReference>
<evidence type="ECO:0000259" key="4">
    <source>
        <dbReference type="Pfam" id="PF00588"/>
    </source>
</evidence>
<reference evidence="7" key="1">
    <citation type="submission" date="2009-09" db="EMBL/GenBank/DDBJ databases">
        <title>The complete chromosome of Sebaldella termitidis ATCC 33386.</title>
        <authorList>
            <consortium name="US DOE Joint Genome Institute (JGI-PGF)"/>
            <person name="Lucas S."/>
            <person name="Copeland A."/>
            <person name="Lapidus A."/>
            <person name="Glavina del Rio T."/>
            <person name="Dalin E."/>
            <person name="Tice H."/>
            <person name="Bruce D."/>
            <person name="Goodwin L."/>
            <person name="Pitluck S."/>
            <person name="Kyrpides N."/>
            <person name="Mavromatis K."/>
            <person name="Ivanova N."/>
            <person name="Mikhailova N."/>
            <person name="Sims D."/>
            <person name="Meincke L."/>
            <person name="Brettin T."/>
            <person name="Detter J.C."/>
            <person name="Han C."/>
            <person name="Larimer F."/>
            <person name="Land M."/>
            <person name="Hauser L."/>
            <person name="Markowitz V."/>
            <person name="Cheng J.F."/>
            <person name="Hugenholtz P."/>
            <person name="Woyke T."/>
            <person name="Wu D."/>
            <person name="Eisen J.A."/>
        </authorList>
    </citation>
    <scope>NUCLEOTIDE SEQUENCE [LARGE SCALE GENOMIC DNA]</scope>
    <source>
        <strain evidence="7">ATCC 33386 / NCTC 11300</strain>
    </source>
</reference>
<dbReference type="SUPFAM" id="SSF55315">
    <property type="entry name" value="L30e-like"/>
    <property type="match status" value="1"/>
</dbReference>
<evidence type="ECO:0000313" key="6">
    <source>
        <dbReference type="EMBL" id="ACZ09065.1"/>
    </source>
</evidence>
<dbReference type="Gene3D" id="3.30.1330.30">
    <property type="match status" value="1"/>
</dbReference>
<dbReference type="STRING" id="526218.Sterm_2211"/>
<dbReference type="Proteomes" id="UP000000845">
    <property type="component" value="Chromosome"/>
</dbReference>
<dbReference type="InterPro" id="IPR051259">
    <property type="entry name" value="rRNA_Methyltransferase"/>
</dbReference>
<dbReference type="RefSeq" id="WP_012861659.1">
    <property type="nucleotide sequence ID" value="NC_013517.1"/>
</dbReference>
<dbReference type="EMBL" id="CP001739">
    <property type="protein sequence ID" value="ACZ09065.1"/>
    <property type="molecule type" value="Genomic_DNA"/>
</dbReference>
<dbReference type="GO" id="GO:0008173">
    <property type="term" value="F:RNA methyltransferase activity"/>
    <property type="evidence" value="ECO:0007669"/>
    <property type="project" value="InterPro"/>
</dbReference>
<protein>
    <submittedName>
        <fullName evidence="6">tRNA/rRNA methyltransferase (SpoU)</fullName>
    </submittedName>
</protein>
<keyword evidence="3" id="KW-0808">Transferase</keyword>
<evidence type="ECO:0000256" key="1">
    <source>
        <dbReference type="ARBA" id="ARBA00007228"/>
    </source>
</evidence>
<dbReference type="SUPFAM" id="SSF75217">
    <property type="entry name" value="alpha/beta knot"/>
    <property type="match status" value="1"/>
</dbReference>
<organism evidence="6 7">
    <name type="scientific">Sebaldella termitidis (strain ATCC 33386 / NCTC 11300)</name>
    <dbReference type="NCBI Taxonomy" id="526218"/>
    <lineage>
        <taxon>Bacteria</taxon>
        <taxon>Fusobacteriati</taxon>
        <taxon>Fusobacteriota</taxon>
        <taxon>Fusobacteriia</taxon>
        <taxon>Fusobacteriales</taxon>
        <taxon>Leptotrichiaceae</taxon>
        <taxon>Sebaldella</taxon>
    </lineage>
</organism>